<dbReference type="AlphaFoldDB" id="A0A8H6WX95"/>
<keyword evidence="4" id="KW-1185">Reference proteome</keyword>
<dbReference type="PANTHER" id="PTHR40465:SF1">
    <property type="entry name" value="DUF6534 DOMAIN-CONTAINING PROTEIN"/>
    <property type="match status" value="1"/>
</dbReference>
<comment type="caution">
    <text evidence="3">The sequence shown here is derived from an EMBL/GenBank/DDBJ whole genome shotgun (WGS) entry which is preliminary data.</text>
</comment>
<keyword evidence="1" id="KW-0472">Membrane</keyword>
<evidence type="ECO:0000259" key="2">
    <source>
        <dbReference type="Pfam" id="PF20152"/>
    </source>
</evidence>
<feature type="transmembrane region" description="Helical" evidence="1">
    <location>
        <begin position="82"/>
        <end position="104"/>
    </location>
</feature>
<accession>A0A8H6WX95</accession>
<feature type="transmembrane region" description="Helical" evidence="1">
    <location>
        <begin position="42"/>
        <end position="62"/>
    </location>
</feature>
<gene>
    <name evidence="3" type="ORF">MVEN_02457000</name>
</gene>
<dbReference type="InterPro" id="IPR045339">
    <property type="entry name" value="DUF6534"/>
</dbReference>
<dbReference type="OrthoDB" id="2803252at2759"/>
<feature type="transmembrane region" description="Helical" evidence="1">
    <location>
        <begin position="165"/>
        <end position="185"/>
    </location>
</feature>
<evidence type="ECO:0000313" key="4">
    <source>
        <dbReference type="Proteomes" id="UP000620124"/>
    </source>
</evidence>
<feature type="transmembrane region" description="Helical" evidence="1">
    <location>
        <begin position="206"/>
        <end position="225"/>
    </location>
</feature>
<evidence type="ECO:0000256" key="1">
    <source>
        <dbReference type="SAM" id="Phobius"/>
    </source>
</evidence>
<feature type="transmembrane region" description="Helical" evidence="1">
    <location>
        <begin position="124"/>
        <end position="145"/>
    </location>
</feature>
<evidence type="ECO:0000313" key="3">
    <source>
        <dbReference type="EMBL" id="KAF7330199.1"/>
    </source>
</evidence>
<dbReference type="PANTHER" id="PTHR40465">
    <property type="entry name" value="CHROMOSOME 1, WHOLE GENOME SHOTGUN SEQUENCE"/>
    <property type="match status" value="1"/>
</dbReference>
<feature type="domain" description="DUF6534" evidence="2">
    <location>
        <begin position="170"/>
        <end position="257"/>
    </location>
</feature>
<keyword evidence="1" id="KW-1133">Transmembrane helix</keyword>
<reference evidence="3" key="1">
    <citation type="submission" date="2020-05" db="EMBL/GenBank/DDBJ databases">
        <title>Mycena genomes resolve the evolution of fungal bioluminescence.</title>
        <authorList>
            <person name="Tsai I.J."/>
        </authorList>
    </citation>
    <scope>NUCLEOTIDE SEQUENCE</scope>
    <source>
        <strain evidence="3">CCC161011</strain>
    </source>
</reference>
<name>A0A8H6WX95_9AGAR</name>
<sequence length="332" mass="37485">MSPPTLPSTYGAWLISLFLETMLYGIGILQTFLYFQWWSNDGWSIVGPVIVVMSFETIQISFFFRSTYYRFVQRFGMVQGDLIWSDSLQLLANYLTAFAVQLYFASRIYRLTRESVKMATTSSAGIYVVILLALVQISAGIAQTIMSYKLRSYAELRKTTAITTLQTAASCACDVAITVYLCVFLHRNKQGLPRTEKLLNSLMMNAVNRGMLTAGTSAFTMALFLKWPDRFWFFLSLAPNSKLYMNSMLATLNMRQHVRDKAYSNEWNTIDLGARPSSTPRTGHPSMVSAVEFVKPDDSHPGTGTMTMTVTETEYPSSLSVAMIHDHRACEY</sequence>
<organism evidence="3 4">
    <name type="scientific">Mycena venus</name>
    <dbReference type="NCBI Taxonomy" id="2733690"/>
    <lineage>
        <taxon>Eukaryota</taxon>
        <taxon>Fungi</taxon>
        <taxon>Dikarya</taxon>
        <taxon>Basidiomycota</taxon>
        <taxon>Agaricomycotina</taxon>
        <taxon>Agaricomycetes</taxon>
        <taxon>Agaricomycetidae</taxon>
        <taxon>Agaricales</taxon>
        <taxon>Marasmiineae</taxon>
        <taxon>Mycenaceae</taxon>
        <taxon>Mycena</taxon>
    </lineage>
</organism>
<feature type="transmembrane region" description="Helical" evidence="1">
    <location>
        <begin position="12"/>
        <end position="35"/>
    </location>
</feature>
<proteinExistence type="predicted"/>
<dbReference type="Pfam" id="PF20152">
    <property type="entry name" value="DUF6534"/>
    <property type="match status" value="1"/>
</dbReference>
<dbReference type="Proteomes" id="UP000620124">
    <property type="component" value="Unassembled WGS sequence"/>
</dbReference>
<protein>
    <recommendedName>
        <fullName evidence="2">DUF6534 domain-containing protein</fullName>
    </recommendedName>
</protein>
<keyword evidence="1" id="KW-0812">Transmembrane</keyword>
<dbReference type="EMBL" id="JACAZI010000033">
    <property type="protein sequence ID" value="KAF7330199.1"/>
    <property type="molecule type" value="Genomic_DNA"/>
</dbReference>